<comment type="caution">
    <text evidence="2">The sequence shown here is derived from an EMBL/GenBank/DDBJ whole genome shotgun (WGS) entry which is preliminary data.</text>
</comment>
<organism evidence="2 3">
    <name type="scientific">Actinidia rufa</name>
    <dbReference type="NCBI Taxonomy" id="165716"/>
    <lineage>
        <taxon>Eukaryota</taxon>
        <taxon>Viridiplantae</taxon>
        <taxon>Streptophyta</taxon>
        <taxon>Embryophyta</taxon>
        <taxon>Tracheophyta</taxon>
        <taxon>Spermatophyta</taxon>
        <taxon>Magnoliopsida</taxon>
        <taxon>eudicotyledons</taxon>
        <taxon>Gunneridae</taxon>
        <taxon>Pentapetalae</taxon>
        <taxon>asterids</taxon>
        <taxon>Ericales</taxon>
        <taxon>Actinidiaceae</taxon>
        <taxon>Actinidia</taxon>
    </lineage>
</organism>
<feature type="compositionally biased region" description="Polar residues" evidence="1">
    <location>
        <begin position="31"/>
        <end position="42"/>
    </location>
</feature>
<evidence type="ECO:0000313" key="3">
    <source>
        <dbReference type="Proteomes" id="UP000585474"/>
    </source>
</evidence>
<dbReference type="AlphaFoldDB" id="A0A7J0D923"/>
<feature type="region of interest" description="Disordered" evidence="1">
    <location>
        <begin position="28"/>
        <end position="48"/>
    </location>
</feature>
<evidence type="ECO:0000313" key="2">
    <source>
        <dbReference type="EMBL" id="GFS30074.1"/>
    </source>
</evidence>
<accession>A0A7J0D923</accession>
<dbReference type="Proteomes" id="UP000585474">
    <property type="component" value="Unassembled WGS sequence"/>
</dbReference>
<sequence length="99" mass="10586">MIDSLLPTASACAHALHRRTLCRWPPLHGQRATTSAAENPPTSDGYFPRPAAAIGELASSIGAEGIVSGQVVDLAYTEIYDAGFDNREGTLGILEYQRE</sequence>
<name>A0A7J0D923_9ERIC</name>
<keyword evidence="3" id="KW-1185">Reference proteome</keyword>
<reference evidence="3" key="1">
    <citation type="submission" date="2019-07" db="EMBL/GenBank/DDBJ databases">
        <title>De Novo Assembly of kiwifruit Actinidia rufa.</title>
        <authorList>
            <person name="Sugita-Konishi S."/>
            <person name="Sato K."/>
            <person name="Mori E."/>
            <person name="Abe Y."/>
            <person name="Kisaki G."/>
            <person name="Hamano K."/>
            <person name="Suezawa K."/>
            <person name="Otani M."/>
            <person name="Fukuda T."/>
            <person name="Manabe T."/>
            <person name="Gomi K."/>
            <person name="Tabuchi M."/>
            <person name="Akimitsu K."/>
            <person name="Kataoka I."/>
        </authorList>
    </citation>
    <scope>NUCLEOTIDE SEQUENCE [LARGE SCALE GENOMIC DNA]</scope>
    <source>
        <strain evidence="3">cv. Fuchu</strain>
    </source>
</reference>
<dbReference type="EMBL" id="BJWL01000106">
    <property type="protein sequence ID" value="GFS30074.1"/>
    <property type="molecule type" value="Genomic_DNA"/>
</dbReference>
<evidence type="ECO:0000256" key="1">
    <source>
        <dbReference type="SAM" id="MobiDB-lite"/>
    </source>
</evidence>
<protein>
    <submittedName>
        <fullName evidence="2">Uncharacterized protein</fullName>
    </submittedName>
</protein>
<gene>
    <name evidence="2" type="ORF">Acr_00g0010010</name>
</gene>
<dbReference type="OrthoDB" id="6921389at2759"/>
<proteinExistence type="predicted"/>